<evidence type="ECO:0000256" key="3">
    <source>
        <dbReference type="ARBA" id="ARBA00022989"/>
    </source>
</evidence>
<dbReference type="AlphaFoldDB" id="A0A8H4R0F6"/>
<evidence type="ECO:0000256" key="7">
    <source>
        <dbReference type="SAM" id="Phobius"/>
    </source>
</evidence>
<evidence type="ECO:0000313" key="10">
    <source>
        <dbReference type="Proteomes" id="UP000521872"/>
    </source>
</evidence>
<evidence type="ECO:0000256" key="6">
    <source>
        <dbReference type="SAM" id="MobiDB-lite"/>
    </source>
</evidence>
<feature type="region of interest" description="Disordered" evidence="6">
    <location>
        <begin position="317"/>
        <end position="357"/>
    </location>
</feature>
<keyword evidence="10" id="KW-1185">Reference proteome</keyword>
<evidence type="ECO:0000256" key="2">
    <source>
        <dbReference type="ARBA" id="ARBA00022692"/>
    </source>
</evidence>
<feature type="transmembrane region" description="Helical" evidence="7">
    <location>
        <begin position="161"/>
        <end position="181"/>
    </location>
</feature>
<dbReference type="Proteomes" id="UP000521872">
    <property type="component" value="Unassembled WGS sequence"/>
</dbReference>
<gene>
    <name evidence="9" type="ORF">D9613_000954</name>
</gene>
<name>A0A8H4R0F6_9AGAR</name>
<evidence type="ECO:0000259" key="8">
    <source>
        <dbReference type="Pfam" id="PF20684"/>
    </source>
</evidence>
<dbReference type="GO" id="GO:0016020">
    <property type="term" value="C:membrane"/>
    <property type="evidence" value="ECO:0007669"/>
    <property type="project" value="UniProtKB-SubCell"/>
</dbReference>
<sequence>MPSPGILAWQVCITLLQGAAILSTCVRLGYRKLTGRLWVDDVFVFIPLVFDCLFLALLWLTLNAVKRPPNVFFSPWFSSYIYTIIIWTSRISVTLSIAKIIPSGEKSRYFTFGLAFLFTVIWASRAIMTIFNCYDPSRAWYNEPFSECVRRRPIAQRIANVFPAFDIAADVLMIIVPLYVLCTVDLQRKDRQLLRNVLFSIAILSTLASIAFVSTWFFKPQMGTYAYVMIRMTGQIQAAISLFVCNLLDMTMLIYRYLLEKRSSRRRLSERIAFRALVRFPLSKFKNANATCDGSLVLTTVELSDFSMQSYNISTEGNVDESSLGHQSTDPINPPPRAHTSQQSLDMPVAGSSHTMC</sequence>
<evidence type="ECO:0000256" key="5">
    <source>
        <dbReference type="ARBA" id="ARBA00038359"/>
    </source>
</evidence>
<dbReference type="InterPro" id="IPR052337">
    <property type="entry name" value="SAT4-like"/>
</dbReference>
<feature type="transmembrane region" description="Helical" evidence="7">
    <location>
        <begin position="238"/>
        <end position="259"/>
    </location>
</feature>
<evidence type="ECO:0000256" key="4">
    <source>
        <dbReference type="ARBA" id="ARBA00023136"/>
    </source>
</evidence>
<evidence type="ECO:0000256" key="1">
    <source>
        <dbReference type="ARBA" id="ARBA00004141"/>
    </source>
</evidence>
<reference evidence="9 10" key="1">
    <citation type="submission" date="2019-12" db="EMBL/GenBank/DDBJ databases">
        <authorList>
            <person name="Floudas D."/>
            <person name="Bentzer J."/>
            <person name="Ahren D."/>
            <person name="Johansson T."/>
            <person name="Persson P."/>
            <person name="Tunlid A."/>
        </authorList>
    </citation>
    <scope>NUCLEOTIDE SEQUENCE [LARGE SCALE GENOMIC DNA]</scope>
    <source>
        <strain evidence="9 10">CBS 102.39</strain>
    </source>
</reference>
<feature type="domain" description="Rhodopsin" evidence="8">
    <location>
        <begin position="27"/>
        <end position="252"/>
    </location>
</feature>
<accession>A0A8H4R0F6</accession>
<feature type="transmembrane region" description="Helical" evidence="7">
    <location>
        <begin position="42"/>
        <end position="60"/>
    </location>
</feature>
<feature type="transmembrane region" description="Helical" evidence="7">
    <location>
        <begin position="110"/>
        <end position="131"/>
    </location>
</feature>
<dbReference type="EMBL" id="JAACJL010000015">
    <property type="protein sequence ID" value="KAF4621050.1"/>
    <property type="molecule type" value="Genomic_DNA"/>
</dbReference>
<keyword evidence="3 7" id="KW-1133">Transmembrane helix</keyword>
<dbReference type="PANTHER" id="PTHR33048">
    <property type="entry name" value="PTH11-LIKE INTEGRAL MEMBRANE PROTEIN (AFU_ORTHOLOGUE AFUA_5G11245)"/>
    <property type="match status" value="1"/>
</dbReference>
<keyword evidence="2 7" id="KW-0812">Transmembrane</keyword>
<protein>
    <recommendedName>
        <fullName evidence="8">Rhodopsin domain-containing protein</fullName>
    </recommendedName>
</protein>
<proteinExistence type="inferred from homology"/>
<feature type="transmembrane region" description="Helical" evidence="7">
    <location>
        <begin position="80"/>
        <end position="98"/>
    </location>
</feature>
<keyword evidence="4 7" id="KW-0472">Membrane</keyword>
<evidence type="ECO:0000313" key="9">
    <source>
        <dbReference type="EMBL" id="KAF4621050.1"/>
    </source>
</evidence>
<feature type="transmembrane region" description="Helical" evidence="7">
    <location>
        <begin position="193"/>
        <end position="218"/>
    </location>
</feature>
<feature type="transmembrane region" description="Helical" evidence="7">
    <location>
        <begin position="6"/>
        <end position="30"/>
    </location>
</feature>
<dbReference type="Pfam" id="PF20684">
    <property type="entry name" value="Fung_rhodopsin"/>
    <property type="match status" value="1"/>
</dbReference>
<comment type="subcellular location">
    <subcellularLocation>
        <location evidence="1">Membrane</location>
        <topology evidence="1">Multi-pass membrane protein</topology>
    </subcellularLocation>
</comment>
<comment type="caution">
    <text evidence="9">The sequence shown here is derived from an EMBL/GenBank/DDBJ whole genome shotgun (WGS) entry which is preliminary data.</text>
</comment>
<organism evidence="9 10">
    <name type="scientific">Agrocybe pediades</name>
    <dbReference type="NCBI Taxonomy" id="84607"/>
    <lineage>
        <taxon>Eukaryota</taxon>
        <taxon>Fungi</taxon>
        <taxon>Dikarya</taxon>
        <taxon>Basidiomycota</taxon>
        <taxon>Agaricomycotina</taxon>
        <taxon>Agaricomycetes</taxon>
        <taxon>Agaricomycetidae</taxon>
        <taxon>Agaricales</taxon>
        <taxon>Agaricineae</taxon>
        <taxon>Strophariaceae</taxon>
        <taxon>Agrocybe</taxon>
    </lineage>
</organism>
<feature type="compositionally biased region" description="Polar residues" evidence="6">
    <location>
        <begin position="317"/>
        <end position="331"/>
    </location>
</feature>
<comment type="similarity">
    <text evidence="5">Belongs to the SAT4 family.</text>
</comment>
<dbReference type="PANTHER" id="PTHR33048:SF160">
    <property type="entry name" value="SAT4 FAMILY MEMBRANE PROTEIN"/>
    <property type="match status" value="1"/>
</dbReference>
<dbReference type="InterPro" id="IPR049326">
    <property type="entry name" value="Rhodopsin_dom_fungi"/>
</dbReference>